<keyword evidence="2" id="KW-1185">Reference proteome</keyword>
<comment type="caution">
    <text evidence="1">The sequence shown here is derived from an EMBL/GenBank/DDBJ whole genome shotgun (WGS) entry which is preliminary data.</text>
</comment>
<proteinExistence type="predicted"/>
<gene>
    <name evidence="1" type="ORF">THAOC_27637</name>
</gene>
<accession>K0S253</accession>
<evidence type="ECO:0000313" key="2">
    <source>
        <dbReference type="Proteomes" id="UP000266841"/>
    </source>
</evidence>
<name>K0S253_THAOC</name>
<organism evidence="1 2">
    <name type="scientific">Thalassiosira oceanica</name>
    <name type="common">Marine diatom</name>
    <dbReference type="NCBI Taxonomy" id="159749"/>
    <lineage>
        <taxon>Eukaryota</taxon>
        <taxon>Sar</taxon>
        <taxon>Stramenopiles</taxon>
        <taxon>Ochrophyta</taxon>
        <taxon>Bacillariophyta</taxon>
        <taxon>Coscinodiscophyceae</taxon>
        <taxon>Thalassiosirophycidae</taxon>
        <taxon>Thalassiosirales</taxon>
        <taxon>Thalassiosiraceae</taxon>
        <taxon>Thalassiosira</taxon>
    </lineage>
</organism>
<protein>
    <submittedName>
        <fullName evidence="1">Uncharacterized protein</fullName>
    </submittedName>
</protein>
<sequence length="54" mass="5882">QHEEALAPFYDRIKQVALESTGLLEPAADIVGVPVVSDVEIDDEDPDFDITADI</sequence>
<feature type="non-terminal residue" evidence="1">
    <location>
        <position position="1"/>
    </location>
</feature>
<reference evidence="1 2" key="1">
    <citation type="journal article" date="2012" name="Genome Biol.">
        <title>Genome and low-iron response of an oceanic diatom adapted to chronic iron limitation.</title>
        <authorList>
            <person name="Lommer M."/>
            <person name="Specht M."/>
            <person name="Roy A.S."/>
            <person name="Kraemer L."/>
            <person name="Andreson R."/>
            <person name="Gutowska M.A."/>
            <person name="Wolf J."/>
            <person name="Bergner S.V."/>
            <person name="Schilhabel M.B."/>
            <person name="Klostermeier U.C."/>
            <person name="Beiko R.G."/>
            <person name="Rosenstiel P."/>
            <person name="Hippler M."/>
            <person name="Laroche J."/>
        </authorList>
    </citation>
    <scope>NUCLEOTIDE SEQUENCE [LARGE SCALE GENOMIC DNA]</scope>
    <source>
        <strain evidence="1 2">CCMP1005</strain>
    </source>
</reference>
<dbReference type="Proteomes" id="UP000266841">
    <property type="component" value="Unassembled WGS sequence"/>
</dbReference>
<dbReference type="EMBL" id="AGNL01038717">
    <property type="protein sequence ID" value="EJK53002.1"/>
    <property type="molecule type" value="Genomic_DNA"/>
</dbReference>
<dbReference type="AlphaFoldDB" id="K0S253"/>
<evidence type="ECO:0000313" key="1">
    <source>
        <dbReference type="EMBL" id="EJK53002.1"/>
    </source>
</evidence>